<evidence type="ECO:0000313" key="9">
    <source>
        <dbReference type="EMBL" id="XDV71443.1"/>
    </source>
</evidence>
<feature type="domain" description="ABC transmembrane type-1" evidence="8">
    <location>
        <begin position="101"/>
        <end position="292"/>
    </location>
</feature>
<dbReference type="SUPFAM" id="SSF161098">
    <property type="entry name" value="MetI-like"/>
    <property type="match status" value="1"/>
</dbReference>
<feature type="transmembrane region" description="Helical" evidence="7">
    <location>
        <begin position="136"/>
        <end position="157"/>
    </location>
</feature>
<dbReference type="RefSeq" id="WP_280624897.1">
    <property type="nucleotide sequence ID" value="NZ_CP165735.1"/>
</dbReference>
<protein>
    <submittedName>
        <fullName evidence="9">ABC transporter permease</fullName>
    </submittedName>
</protein>
<dbReference type="Pfam" id="PF00528">
    <property type="entry name" value="BPD_transp_1"/>
    <property type="match status" value="1"/>
</dbReference>
<dbReference type="InterPro" id="IPR050366">
    <property type="entry name" value="BP-dependent_transpt_permease"/>
</dbReference>
<keyword evidence="6 7" id="KW-0472">Membrane</keyword>
<evidence type="ECO:0000256" key="4">
    <source>
        <dbReference type="ARBA" id="ARBA00022692"/>
    </source>
</evidence>
<feature type="transmembrane region" description="Helical" evidence="7">
    <location>
        <begin position="214"/>
        <end position="235"/>
    </location>
</feature>
<evidence type="ECO:0000256" key="7">
    <source>
        <dbReference type="RuleBase" id="RU363032"/>
    </source>
</evidence>
<evidence type="ECO:0000256" key="1">
    <source>
        <dbReference type="ARBA" id="ARBA00004651"/>
    </source>
</evidence>
<dbReference type="PROSITE" id="PS50928">
    <property type="entry name" value="ABC_TM1"/>
    <property type="match status" value="1"/>
</dbReference>
<dbReference type="EMBL" id="CP165735">
    <property type="protein sequence ID" value="XDV71443.1"/>
    <property type="molecule type" value="Genomic_DNA"/>
</dbReference>
<keyword evidence="5 7" id="KW-1133">Transmembrane helix</keyword>
<feature type="transmembrane region" description="Helical" evidence="7">
    <location>
        <begin position="40"/>
        <end position="60"/>
    </location>
</feature>
<comment type="similarity">
    <text evidence="7">Belongs to the binding-protein-dependent transport system permease family.</text>
</comment>
<keyword evidence="4 7" id="KW-0812">Transmembrane</keyword>
<dbReference type="GO" id="GO:0005886">
    <property type="term" value="C:plasma membrane"/>
    <property type="evidence" value="ECO:0007669"/>
    <property type="project" value="UniProtKB-SubCell"/>
</dbReference>
<sequence length="306" mass="32100">MSVTTRTRPKAGKTINVAAARRRQRANQVWDQFRGNTSGLIGLIILTAVILMAVTAPLIFPAAMLDVTQIDNPQNQPPSAANPLGTDPSGRSVLAMLVWGARVSLIVGFAATMVSMIIGTVVGMAAGHFTGATQAVLMRVIDFFLVVPSLVLAIVLSSVIGPGVITIIVAIGVTSWASTARLVRSQTLTIESRPYIERAWALGANDAQVITKHVLPAVMPLVLANTTLTVGSAIISESTLAFLGLGDPSVISWGTMLKSALDTGAATGGYWWFVLPPGIAIVIVVLSFTLVGRALESVINPTLRGR</sequence>
<evidence type="ECO:0000256" key="2">
    <source>
        <dbReference type="ARBA" id="ARBA00022448"/>
    </source>
</evidence>
<dbReference type="CDD" id="cd06261">
    <property type="entry name" value="TM_PBP2"/>
    <property type="match status" value="1"/>
</dbReference>
<reference evidence="9" key="1">
    <citation type="submission" date="2024-07" db="EMBL/GenBank/DDBJ databases">
        <authorList>
            <person name="Li J."/>
            <person name="Wei H."/>
            <person name="Ma J."/>
        </authorList>
    </citation>
    <scope>NUCLEOTIDE SEQUENCE</scope>
    <source>
        <strain evidence="9">AMU7</strain>
    </source>
</reference>
<evidence type="ECO:0000259" key="8">
    <source>
        <dbReference type="PROSITE" id="PS50928"/>
    </source>
</evidence>
<proteinExistence type="inferred from homology"/>
<evidence type="ECO:0000256" key="3">
    <source>
        <dbReference type="ARBA" id="ARBA00022475"/>
    </source>
</evidence>
<accession>A0AB39YNJ3</accession>
<organism evidence="9">
    <name type="scientific">Paenarthrobacter sp. AMU7</name>
    <dbReference type="NCBI Taxonomy" id="3162492"/>
    <lineage>
        <taxon>Bacteria</taxon>
        <taxon>Bacillati</taxon>
        <taxon>Actinomycetota</taxon>
        <taxon>Actinomycetes</taxon>
        <taxon>Micrococcales</taxon>
        <taxon>Micrococcaceae</taxon>
        <taxon>Paenarthrobacter</taxon>
    </lineage>
</organism>
<dbReference type="PANTHER" id="PTHR43386">
    <property type="entry name" value="OLIGOPEPTIDE TRANSPORT SYSTEM PERMEASE PROTEIN APPC"/>
    <property type="match status" value="1"/>
</dbReference>
<feature type="transmembrane region" description="Helical" evidence="7">
    <location>
        <begin position="99"/>
        <end position="124"/>
    </location>
</feature>
<dbReference type="Gene3D" id="1.10.3720.10">
    <property type="entry name" value="MetI-like"/>
    <property type="match status" value="1"/>
</dbReference>
<feature type="transmembrane region" description="Helical" evidence="7">
    <location>
        <begin position="163"/>
        <end position="183"/>
    </location>
</feature>
<comment type="subcellular location">
    <subcellularLocation>
        <location evidence="1 7">Cell membrane</location>
        <topology evidence="1 7">Multi-pass membrane protein</topology>
    </subcellularLocation>
</comment>
<dbReference type="AlphaFoldDB" id="A0AB39YNJ3"/>
<dbReference type="InterPro" id="IPR035906">
    <property type="entry name" value="MetI-like_sf"/>
</dbReference>
<keyword evidence="2 7" id="KW-0813">Transport</keyword>
<dbReference type="Pfam" id="PF12911">
    <property type="entry name" value="OppC_N"/>
    <property type="match status" value="1"/>
</dbReference>
<dbReference type="InterPro" id="IPR025966">
    <property type="entry name" value="OppC_N"/>
</dbReference>
<evidence type="ECO:0000256" key="5">
    <source>
        <dbReference type="ARBA" id="ARBA00022989"/>
    </source>
</evidence>
<evidence type="ECO:0000256" key="6">
    <source>
        <dbReference type="ARBA" id="ARBA00023136"/>
    </source>
</evidence>
<dbReference type="InterPro" id="IPR000515">
    <property type="entry name" value="MetI-like"/>
</dbReference>
<dbReference type="GO" id="GO:0055085">
    <property type="term" value="P:transmembrane transport"/>
    <property type="evidence" value="ECO:0007669"/>
    <property type="project" value="InterPro"/>
</dbReference>
<gene>
    <name evidence="9" type="ORF">ABQM86_21200</name>
</gene>
<name>A0AB39YNJ3_9MICC</name>
<keyword evidence="3" id="KW-1003">Cell membrane</keyword>
<feature type="transmembrane region" description="Helical" evidence="7">
    <location>
        <begin position="270"/>
        <end position="291"/>
    </location>
</feature>
<dbReference type="PANTHER" id="PTHR43386:SF1">
    <property type="entry name" value="D,D-DIPEPTIDE TRANSPORT SYSTEM PERMEASE PROTEIN DDPC-RELATED"/>
    <property type="match status" value="1"/>
</dbReference>